<sequence length="373" mass="41471">MPADKSKTRKQRSSDAGTSRSSLKSLGSSAGTPFKQDADFWFEDGSLIIVAAKTGFCIHKSVLARLSPVFGDLFLVAEPDDVSASGLPVVEVSDSADDFKYLLHMAYDGRKYLQDMEPHIPFAVLSAVMRMGDKYEIEDFVDEPARYLGHRFLTDFQDFWAYLRRQLIPVFDFSDTPAADMIEVVQLARLTGRYSLLPLALYACCQLEIDEIVGGVKRATGETVCLSREDAVRCLRAREELTKRHFSLLPTLRLADFADECPFADEDGSCRGLLANLEDETERCVFSALPTDALVYPHDYLAYLTESVFVKDLCDYCQARVIGPIVSRHRLVWRELLDILDLSPGKLGFTLTGGECPPTCQCGGCHRGTISSA</sequence>
<feature type="region of interest" description="Disordered" evidence="1">
    <location>
        <begin position="1"/>
        <end position="30"/>
    </location>
</feature>
<dbReference type="SUPFAM" id="SSF54695">
    <property type="entry name" value="POZ domain"/>
    <property type="match status" value="1"/>
</dbReference>
<accession>A0A1Y2IAW6</accession>
<dbReference type="Proteomes" id="UP000193067">
    <property type="component" value="Unassembled WGS sequence"/>
</dbReference>
<dbReference type="InterPro" id="IPR000210">
    <property type="entry name" value="BTB/POZ_dom"/>
</dbReference>
<dbReference type="AlphaFoldDB" id="A0A1Y2IAW6"/>
<dbReference type="Gene3D" id="3.30.710.10">
    <property type="entry name" value="Potassium Channel Kv1.1, Chain A"/>
    <property type="match status" value="1"/>
</dbReference>
<gene>
    <name evidence="3" type="ORF">PYCCODRAFT_1376304</name>
</gene>
<organism evidence="3 4">
    <name type="scientific">Trametes coccinea (strain BRFM310)</name>
    <name type="common">Pycnoporus coccineus</name>
    <dbReference type="NCBI Taxonomy" id="1353009"/>
    <lineage>
        <taxon>Eukaryota</taxon>
        <taxon>Fungi</taxon>
        <taxon>Dikarya</taxon>
        <taxon>Basidiomycota</taxon>
        <taxon>Agaricomycotina</taxon>
        <taxon>Agaricomycetes</taxon>
        <taxon>Polyporales</taxon>
        <taxon>Polyporaceae</taxon>
        <taxon>Trametes</taxon>
    </lineage>
</organism>
<dbReference type="EMBL" id="KZ084145">
    <property type="protein sequence ID" value="OSC97833.1"/>
    <property type="molecule type" value="Genomic_DNA"/>
</dbReference>
<evidence type="ECO:0000256" key="1">
    <source>
        <dbReference type="SAM" id="MobiDB-lite"/>
    </source>
</evidence>
<feature type="domain" description="BTB" evidence="2">
    <location>
        <begin position="43"/>
        <end position="115"/>
    </location>
</feature>
<proteinExistence type="predicted"/>
<dbReference type="PROSITE" id="PS50097">
    <property type="entry name" value="BTB"/>
    <property type="match status" value="1"/>
</dbReference>
<dbReference type="CDD" id="cd18186">
    <property type="entry name" value="BTB_POZ_ZBTB_KLHL-like"/>
    <property type="match status" value="1"/>
</dbReference>
<reference evidence="3 4" key="1">
    <citation type="journal article" date="2015" name="Biotechnol. Biofuels">
        <title>Enhanced degradation of softwood versus hardwood by the white-rot fungus Pycnoporus coccineus.</title>
        <authorList>
            <person name="Couturier M."/>
            <person name="Navarro D."/>
            <person name="Chevret D."/>
            <person name="Henrissat B."/>
            <person name="Piumi F."/>
            <person name="Ruiz-Duenas F.J."/>
            <person name="Martinez A.T."/>
            <person name="Grigoriev I.V."/>
            <person name="Riley R."/>
            <person name="Lipzen A."/>
            <person name="Berrin J.G."/>
            <person name="Master E.R."/>
            <person name="Rosso M.N."/>
        </authorList>
    </citation>
    <scope>NUCLEOTIDE SEQUENCE [LARGE SCALE GENOMIC DNA]</scope>
    <source>
        <strain evidence="3 4">BRFM310</strain>
    </source>
</reference>
<dbReference type="OrthoDB" id="2750681at2759"/>
<evidence type="ECO:0000259" key="2">
    <source>
        <dbReference type="PROSITE" id="PS50097"/>
    </source>
</evidence>
<name>A0A1Y2IAW6_TRAC3</name>
<dbReference type="InterPro" id="IPR011333">
    <property type="entry name" value="SKP1/BTB/POZ_sf"/>
</dbReference>
<feature type="compositionally biased region" description="Low complexity" evidence="1">
    <location>
        <begin position="19"/>
        <end position="29"/>
    </location>
</feature>
<dbReference type="SMART" id="SM00225">
    <property type="entry name" value="BTB"/>
    <property type="match status" value="1"/>
</dbReference>
<dbReference type="STRING" id="1353009.A0A1Y2IAW6"/>
<evidence type="ECO:0000313" key="3">
    <source>
        <dbReference type="EMBL" id="OSC97833.1"/>
    </source>
</evidence>
<protein>
    <recommendedName>
        <fullName evidence="2">BTB domain-containing protein</fullName>
    </recommendedName>
</protein>
<dbReference type="Pfam" id="PF00651">
    <property type="entry name" value="BTB"/>
    <property type="match status" value="1"/>
</dbReference>
<keyword evidence="4" id="KW-1185">Reference proteome</keyword>
<evidence type="ECO:0000313" key="4">
    <source>
        <dbReference type="Proteomes" id="UP000193067"/>
    </source>
</evidence>